<dbReference type="InterPro" id="IPR033896">
    <property type="entry name" value="MEF2-like_N"/>
</dbReference>
<dbReference type="Pfam" id="PF01486">
    <property type="entry name" value="K-box"/>
    <property type="match status" value="1"/>
</dbReference>
<evidence type="ECO:0000313" key="9">
    <source>
        <dbReference type="EMBL" id="KAK9994387.1"/>
    </source>
</evidence>
<dbReference type="InterPro" id="IPR050142">
    <property type="entry name" value="MADS-box/MEF2_TF"/>
</dbReference>
<dbReference type="FunFam" id="3.40.1810.10:FF:000008">
    <property type="entry name" value="MADS-box transcription factor 1"/>
    <property type="match status" value="1"/>
</dbReference>
<dbReference type="GO" id="GO:0005634">
    <property type="term" value="C:nucleus"/>
    <property type="evidence" value="ECO:0007669"/>
    <property type="project" value="UniProtKB-SubCell"/>
</dbReference>
<dbReference type="InterPro" id="IPR002487">
    <property type="entry name" value="TF_Kbox"/>
</dbReference>
<dbReference type="AlphaFoldDB" id="A0AAW2CA13"/>
<protein>
    <recommendedName>
        <fullName evidence="11">MADS-box transcription factor</fullName>
    </recommendedName>
</protein>
<evidence type="ECO:0000256" key="4">
    <source>
        <dbReference type="ARBA" id="ARBA00023163"/>
    </source>
</evidence>
<organism evidence="9 10">
    <name type="scientific">Lithocarpus litseifolius</name>
    <dbReference type="NCBI Taxonomy" id="425828"/>
    <lineage>
        <taxon>Eukaryota</taxon>
        <taxon>Viridiplantae</taxon>
        <taxon>Streptophyta</taxon>
        <taxon>Embryophyta</taxon>
        <taxon>Tracheophyta</taxon>
        <taxon>Spermatophyta</taxon>
        <taxon>Magnoliopsida</taxon>
        <taxon>eudicotyledons</taxon>
        <taxon>Gunneridae</taxon>
        <taxon>Pentapetalae</taxon>
        <taxon>rosids</taxon>
        <taxon>fabids</taxon>
        <taxon>Fagales</taxon>
        <taxon>Fagaceae</taxon>
        <taxon>Lithocarpus</taxon>
    </lineage>
</organism>
<evidence type="ECO:0008006" key="11">
    <source>
        <dbReference type="Google" id="ProtNLM"/>
    </source>
</evidence>
<dbReference type="GO" id="GO:0045944">
    <property type="term" value="P:positive regulation of transcription by RNA polymerase II"/>
    <property type="evidence" value="ECO:0007669"/>
    <property type="project" value="InterPro"/>
</dbReference>
<accession>A0AAW2CA13</accession>
<proteinExistence type="predicted"/>
<name>A0AAW2CA13_9ROSI</name>
<keyword evidence="4" id="KW-0804">Transcription</keyword>
<evidence type="ECO:0000259" key="7">
    <source>
        <dbReference type="PROSITE" id="PS50066"/>
    </source>
</evidence>
<reference evidence="9 10" key="1">
    <citation type="submission" date="2024-01" db="EMBL/GenBank/DDBJ databases">
        <title>A telomere-to-telomere, gap-free genome of sweet tea (Lithocarpus litseifolius).</title>
        <authorList>
            <person name="Zhou J."/>
        </authorList>
    </citation>
    <scope>NUCLEOTIDE SEQUENCE [LARGE SCALE GENOMIC DNA]</scope>
    <source>
        <strain evidence="9">Zhou-2022a</strain>
        <tissue evidence="9">Leaf</tissue>
    </source>
</reference>
<dbReference type="InterPro" id="IPR036879">
    <property type="entry name" value="TF_MADSbox_sf"/>
</dbReference>
<keyword evidence="3" id="KW-0238">DNA-binding</keyword>
<keyword evidence="2" id="KW-0805">Transcription regulation</keyword>
<dbReference type="SMART" id="SM00432">
    <property type="entry name" value="MADS"/>
    <property type="match status" value="1"/>
</dbReference>
<dbReference type="PRINTS" id="PR00404">
    <property type="entry name" value="MADSDOMAIN"/>
</dbReference>
<evidence type="ECO:0000256" key="2">
    <source>
        <dbReference type="ARBA" id="ARBA00023015"/>
    </source>
</evidence>
<evidence type="ECO:0000256" key="5">
    <source>
        <dbReference type="ARBA" id="ARBA00023242"/>
    </source>
</evidence>
<dbReference type="CDD" id="cd00265">
    <property type="entry name" value="MADS_MEF2_like"/>
    <property type="match status" value="1"/>
</dbReference>
<dbReference type="SUPFAM" id="SSF55455">
    <property type="entry name" value="SRF-like"/>
    <property type="match status" value="1"/>
</dbReference>
<dbReference type="Proteomes" id="UP001459277">
    <property type="component" value="Unassembled WGS sequence"/>
</dbReference>
<dbReference type="GO" id="GO:0000977">
    <property type="term" value="F:RNA polymerase II transcription regulatory region sequence-specific DNA binding"/>
    <property type="evidence" value="ECO:0007669"/>
    <property type="project" value="InterPro"/>
</dbReference>
<dbReference type="PROSITE" id="PS51297">
    <property type="entry name" value="K_BOX"/>
    <property type="match status" value="1"/>
</dbReference>
<keyword evidence="5" id="KW-0539">Nucleus</keyword>
<dbReference type="GO" id="GO:0003700">
    <property type="term" value="F:DNA-binding transcription factor activity"/>
    <property type="evidence" value="ECO:0007669"/>
    <property type="project" value="InterPro"/>
</dbReference>
<evidence type="ECO:0000256" key="3">
    <source>
        <dbReference type="ARBA" id="ARBA00023125"/>
    </source>
</evidence>
<evidence type="ECO:0000259" key="8">
    <source>
        <dbReference type="PROSITE" id="PS51297"/>
    </source>
</evidence>
<dbReference type="Gene3D" id="3.40.1810.10">
    <property type="entry name" value="Transcription factor, MADS-box"/>
    <property type="match status" value="1"/>
</dbReference>
<feature type="region of interest" description="Disordered" evidence="6">
    <location>
        <begin position="169"/>
        <end position="250"/>
    </location>
</feature>
<dbReference type="PROSITE" id="PS00350">
    <property type="entry name" value="MADS_BOX_1"/>
    <property type="match status" value="1"/>
</dbReference>
<feature type="domain" description="K-box" evidence="8">
    <location>
        <begin position="85"/>
        <end position="175"/>
    </location>
</feature>
<dbReference type="InterPro" id="IPR002100">
    <property type="entry name" value="TF_MADSbox"/>
</dbReference>
<comment type="subcellular location">
    <subcellularLocation>
        <location evidence="1">Nucleus</location>
    </subcellularLocation>
</comment>
<keyword evidence="10" id="KW-1185">Reference proteome</keyword>
<evidence type="ECO:0000256" key="6">
    <source>
        <dbReference type="SAM" id="MobiDB-lite"/>
    </source>
</evidence>
<evidence type="ECO:0000256" key="1">
    <source>
        <dbReference type="ARBA" id="ARBA00004123"/>
    </source>
</evidence>
<gene>
    <name evidence="9" type="ORF">SO802_024090</name>
</gene>
<dbReference type="GO" id="GO:0046983">
    <property type="term" value="F:protein dimerization activity"/>
    <property type="evidence" value="ECO:0007669"/>
    <property type="project" value="InterPro"/>
</dbReference>
<evidence type="ECO:0000313" key="10">
    <source>
        <dbReference type="Proteomes" id="UP001459277"/>
    </source>
</evidence>
<dbReference type="PANTHER" id="PTHR48019">
    <property type="entry name" value="SERUM RESPONSE FACTOR HOMOLOG"/>
    <property type="match status" value="1"/>
</dbReference>
<dbReference type="PROSITE" id="PS50066">
    <property type="entry name" value="MADS_BOX_2"/>
    <property type="match status" value="1"/>
</dbReference>
<dbReference type="EMBL" id="JAZDWU010000008">
    <property type="protein sequence ID" value="KAK9994387.1"/>
    <property type="molecule type" value="Genomic_DNA"/>
</dbReference>
<dbReference type="Pfam" id="PF00319">
    <property type="entry name" value="SRF-TF"/>
    <property type="match status" value="1"/>
</dbReference>
<sequence>MGRGRVVLERIENKINRQVTFSKRRNGLLKKAYELSVLCDAEVALIIFSSHGKLFEFGSTEVDKILERYRQCCYSQANNVVEEGTQTLYQEVSRLRANYESLQRSQRHMLGEDLESLNLKELQHLEKQLDRTLSQARQRKTEMMLERLEGLRKKEQDLGEINKQLKSKLEEHGQRTEAIQEPGNPSTVARDNQLKVHTPQANHKDSEPNLQMGYNQPLPPEEAMATRNLAGGSSRNQGWLLEGFPQAFPT</sequence>
<comment type="caution">
    <text evidence="9">The sequence shown here is derived from an EMBL/GenBank/DDBJ whole genome shotgun (WGS) entry which is preliminary data.</text>
</comment>
<feature type="domain" description="MADS-box" evidence="7">
    <location>
        <begin position="1"/>
        <end position="61"/>
    </location>
</feature>